<gene>
    <name evidence="3" type="ORF">HDF08_000190</name>
</gene>
<proteinExistence type="predicted"/>
<dbReference type="AlphaFoldDB" id="A0A852V599"/>
<name>A0A852V599_9BACT</name>
<sequence>MTFAPRTFATFVLAALSVAAAAQAPAPGTTEWENEALKLRLFYPSDLVKADPEKVLHDGHLTLFNVDNPKLAAETHCLRPALLLELPQSGPAQTTSTQPTADGGTQVTITPAITATILLAELDVDCVNAEHESSSTTLLGDLAEIVTKVPGMKAIVKPSWYNVGWQKVHMAAAQGPAQGPAQPQAPTTDSANQPTVPQSLYTMGLSTNWNSHLLVWYFSSNNIDTLNRITKTTVRFGRAEAAPLYPVPMGTAAP</sequence>
<reference evidence="3 4" key="1">
    <citation type="submission" date="2020-07" db="EMBL/GenBank/DDBJ databases">
        <title>Genomic Encyclopedia of Type Strains, Phase IV (KMG-V): Genome sequencing to study the core and pangenomes of soil and plant-associated prokaryotes.</title>
        <authorList>
            <person name="Whitman W."/>
        </authorList>
    </citation>
    <scope>NUCLEOTIDE SEQUENCE [LARGE SCALE GENOMIC DNA]</scope>
    <source>
        <strain evidence="3 4">M8UP22</strain>
    </source>
</reference>
<organism evidence="3 4">
    <name type="scientific">Tunturiibacter lichenicola</name>
    <dbReference type="NCBI Taxonomy" id="2051959"/>
    <lineage>
        <taxon>Bacteria</taxon>
        <taxon>Pseudomonadati</taxon>
        <taxon>Acidobacteriota</taxon>
        <taxon>Terriglobia</taxon>
        <taxon>Terriglobales</taxon>
        <taxon>Acidobacteriaceae</taxon>
        <taxon>Tunturiibacter</taxon>
    </lineage>
</organism>
<evidence type="ECO:0000313" key="4">
    <source>
        <dbReference type="Proteomes" id="UP000564385"/>
    </source>
</evidence>
<dbReference type="EMBL" id="JACCCU010000001">
    <property type="protein sequence ID" value="NYF88123.1"/>
    <property type="molecule type" value="Genomic_DNA"/>
</dbReference>
<feature type="compositionally biased region" description="Low complexity" evidence="1">
    <location>
        <begin position="173"/>
        <end position="186"/>
    </location>
</feature>
<dbReference type="Proteomes" id="UP000564385">
    <property type="component" value="Unassembled WGS sequence"/>
</dbReference>
<feature type="signal peptide" evidence="2">
    <location>
        <begin position="1"/>
        <end position="24"/>
    </location>
</feature>
<accession>A0A852V599</accession>
<feature type="chain" id="PRO_5032322516" evidence="2">
    <location>
        <begin position="25"/>
        <end position="254"/>
    </location>
</feature>
<evidence type="ECO:0000256" key="1">
    <source>
        <dbReference type="SAM" id="MobiDB-lite"/>
    </source>
</evidence>
<feature type="compositionally biased region" description="Polar residues" evidence="1">
    <location>
        <begin position="187"/>
        <end position="196"/>
    </location>
</feature>
<evidence type="ECO:0000313" key="3">
    <source>
        <dbReference type="EMBL" id="NYF88123.1"/>
    </source>
</evidence>
<keyword evidence="2" id="KW-0732">Signal</keyword>
<evidence type="ECO:0000256" key="2">
    <source>
        <dbReference type="SAM" id="SignalP"/>
    </source>
</evidence>
<feature type="region of interest" description="Disordered" evidence="1">
    <location>
        <begin position="173"/>
        <end position="196"/>
    </location>
</feature>
<protein>
    <submittedName>
        <fullName evidence="3">Uncharacterized protein</fullName>
    </submittedName>
</protein>
<comment type="caution">
    <text evidence="3">The sequence shown here is derived from an EMBL/GenBank/DDBJ whole genome shotgun (WGS) entry which is preliminary data.</text>
</comment>